<name>A0A7H8N1J9_9ACTN</name>
<evidence type="ECO:0000259" key="4">
    <source>
        <dbReference type="Pfam" id="PF03372"/>
    </source>
</evidence>
<evidence type="ECO:0000256" key="1">
    <source>
        <dbReference type="ARBA" id="ARBA00006335"/>
    </source>
</evidence>
<dbReference type="RefSeq" id="WP_176159963.1">
    <property type="nucleotide sequence ID" value="NZ_CP054929.1"/>
</dbReference>
<evidence type="ECO:0000313" key="5">
    <source>
        <dbReference type="EMBL" id="QKW48266.1"/>
    </source>
</evidence>
<dbReference type="GO" id="GO:0004767">
    <property type="term" value="F:sphingomyelin phosphodiesterase activity"/>
    <property type="evidence" value="ECO:0007669"/>
    <property type="project" value="UniProtKB-EC"/>
</dbReference>
<proteinExistence type="inferred from homology"/>
<dbReference type="NCBIfam" id="TIGR03395">
    <property type="entry name" value="sphingomy"/>
    <property type="match status" value="1"/>
</dbReference>
<dbReference type="InterPro" id="IPR038772">
    <property type="entry name" value="Sph/SMPD2-like"/>
</dbReference>
<sequence length="383" mass="42461">MGSVAASGGRAWRQVRRRVIKMMQAPVISASLEGGDFARGKVAKVHDGYRQWRRPLRPRSSPPFLARCRARAGDGVGVFGPGTTARASPLHNLGVQMKVATHNVMFLPKIVGDWGQAQRARLIPEAEYPQDADLVAFQELFTIDPSTDLLGRMAGKGFGYQTPIVGRSRDGWDATGGNFSSWTPENGGVAIVSKWPILRKEQFIYADACGADWYANKGFAYTVLNVSGRRVHFLATHTQSDDSSCSAGAPQQIRRKQLGQLDAFLFSRRIPEQEPVLVAGDFNIDRHNPGDYADLLRCGGLQAADQRLGWEFSFDTQDNSVARVRYPGDPRQDLDYVLLRKGHRRPADTWNNRVLKVSSPEWTVSGRAFTDYSDHYPLVAGKV</sequence>
<keyword evidence="6" id="KW-1185">Reference proteome</keyword>
<reference evidence="5 6" key="1">
    <citation type="submission" date="2020-06" db="EMBL/GenBank/DDBJ databases">
        <title>Genome mining for natural products.</title>
        <authorList>
            <person name="Zhang B."/>
            <person name="Shi J."/>
            <person name="Ge H."/>
        </authorList>
    </citation>
    <scope>NUCLEOTIDE SEQUENCE [LARGE SCALE GENOMIC DNA]</scope>
    <source>
        <strain evidence="5 6">NA00687</strain>
    </source>
</reference>
<dbReference type="PANTHER" id="PTHR16320">
    <property type="entry name" value="SPHINGOMYELINASE FAMILY MEMBER"/>
    <property type="match status" value="1"/>
</dbReference>
<keyword evidence="3 5" id="KW-0378">Hydrolase</keyword>
<dbReference type="Gene3D" id="3.60.10.10">
    <property type="entry name" value="Endonuclease/exonuclease/phosphatase"/>
    <property type="match status" value="1"/>
</dbReference>
<dbReference type="CDD" id="cd09078">
    <property type="entry name" value="nSMase"/>
    <property type="match status" value="1"/>
</dbReference>
<dbReference type="InterPro" id="IPR005135">
    <property type="entry name" value="Endo/exonuclease/phosphatase"/>
</dbReference>
<evidence type="ECO:0000313" key="6">
    <source>
        <dbReference type="Proteomes" id="UP000509303"/>
    </source>
</evidence>
<dbReference type="InterPro" id="IPR017766">
    <property type="entry name" value="Sphingomyelinase/PLipase_C"/>
</dbReference>
<dbReference type="GO" id="GO:0005576">
    <property type="term" value="C:extracellular region"/>
    <property type="evidence" value="ECO:0007669"/>
    <property type="project" value="InterPro"/>
</dbReference>
<organism evidence="5 6">
    <name type="scientific">Streptomyces buecherae</name>
    <dbReference type="NCBI Taxonomy" id="2763006"/>
    <lineage>
        <taxon>Bacteria</taxon>
        <taxon>Bacillati</taxon>
        <taxon>Actinomycetota</taxon>
        <taxon>Actinomycetes</taxon>
        <taxon>Kitasatosporales</taxon>
        <taxon>Streptomycetaceae</taxon>
        <taxon>Streptomyces</taxon>
    </lineage>
</organism>
<protein>
    <submittedName>
        <fullName evidence="5">Sphingomyelin phosphodiesterase</fullName>
        <ecNumber evidence="5">3.1.4.12</ecNumber>
    </submittedName>
</protein>
<dbReference type="SUPFAM" id="SSF56219">
    <property type="entry name" value="DNase I-like"/>
    <property type="match status" value="1"/>
</dbReference>
<dbReference type="Proteomes" id="UP000509303">
    <property type="component" value="Chromosome"/>
</dbReference>
<evidence type="ECO:0000256" key="2">
    <source>
        <dbReference type="ARBA" id="ARBA00022729"/>
    </source>
</evidence>
<comment type="similarity">
    <text evidence="1">Belongs to the neutral sphingomyelinase family.</text>
</comment>
<dbReference type="AlphaFoldDB" id="A0A7H8N1J9"/>
<dbReference type="Pfam" id="PF03372">
    <property type="entry name" value="Exo_endo_phos"/>
    <property type="match status" value="1"/>
</dbReference>
<dbReference type="PANTHER" id="PTHR16320:SF23">
    <property type="entry name" value="SPHINGOMYELINASE C 1"/>
    <property type="match status" value="1"/>
</dbReference>
<keyword evidence="2" id="KW-0732">Signal</keyword>
<evidence type="ECO:0000256" key="3">
    <source>
        <dbReference type="ARBA" id="ARBA00022801"/>
    </source>
</evidence>
<gene>
    <name evidence="5" type="primary">sph</name>
    <name evidence="5" type="ORF">HUT08_00460</name>
</gene>
<dbReference type="EC" id="3.1.4.12" evidence="5"/>
<accession>A0A7H8N1J9</accession>
<dbReference type="InterPro" id="IPR036691">
    <property type="entry name" value="Endo/exonu/phosph_ase_sf"/>
</dbReference>
<dbReference type="EMBL" id="CP054929">
    <property type="protein sequence ID" value="QKW48266.1"/>
    <property type="molecule type" value="Genomic_DNA"/>
</dbReference>
<feature type="domain" description="Endonuclease/exonuclease/phosphatase" evidence="4">
    <location>
        <begin position="126"/>
        <end position="375"/>
    </location>
</feature>